<keyword evidence="1" id="KW-1185">Reference proteome</keyword>
<accession>A0A915JJB2</accession>
<evidence type="ECO:0000313" key="2">
    <source>
        <dbReference type="WBParaSite" id="nRc.2.0.1.t26203-RA"/>
    </source>
</evidence>
<name>A0A915JJB2_ROMCU</name>
<protein>
    <submittedName>
        <fullName evidence="2">Uncharacterized protein</fullName>
    </submittedName>
</protein>
<dbReference type="WBParaSite" id="nRc.2.0.1.t26203-RA">
    <property type="protein sequence ID" value="nRc.2.0.1.t26203-RA"/>
    <property type="gene ID" value="nRc.2.0.1.g26203"/>
</dbReference>
<reference evidence="2" key="1">
    <citation type="submission" date="2022-11" db="UniProtKB">
        <authorList>
            <consortium name="WormBaseParasite"/>
        </authorList>
    </citation>
    <scope>IDENTIFICATION</scope>
</reference>
<sequence>MAMKETIPIAKIMKPETAATKMVTALPFNITLKVNKGDKCTLPVFMRQITKMPCAVHPQK</sequence>
<proteinExistence type="predicted"/>
<evidence type="ECO:0000313" key="1">
    <source>
        <dbReference type="Proteomes" id="UP000887565"/>
    </source>
</evidence>
<dbReference type="AlphaFoldDB" id="A0A915JJB2"/>
<dbReference type="Proteomes" id="UP000887565">
    <property type="component" value="Unplaced"/>
</dbReference>
<organism evidence="1 2">
    <name type="scientific">Romanomermis culicivorax</name>
    <name type="common">Nematode worm</name>
    <dbReference type="NCBI Taxonomy" id="13658"/>
    <lineage>
        <taxon>Eukaryota</taxon>
        <taxon>Metazoa</taxon>
        <taxon>Ecdysozoa</taxon>
        <taxon>Nematoda</taxon>
        <taxon>Enoplea</taxon>
        <taxon>Dorylaimia</taxon>
        <taxon>Mermithida</taxon>
        <taxon>Mermithoidea</taxon>
        <taxon>Mermithidae</taxon>
        <taxon>Romanomermis</taxon>
    </lineage>
</organism>